<dbReference type="GO" id="GO:0006729">
    <property type="term" value="P:tetrahydrobiopterin biosynthetic process"/>
    <property type="evidence" value="ECO:0007669"/>
    <property type="project" value="TreeGrafter"/>
</dbReference>
<sequence>MTPDLERARRAVEEYLRAYGLDPEDPTLERTPDRVARLGGELFGGVGVDPLPALAASAVAEVAARGPVAFLDVPFRSICEHHLLKFAGTVSVVYLPGRAVAGLGAIVGLIETVSSRPQVQERLTDEIALALEQALGATGVLVSATAEHDCVAMRGPRIRGAAVRTLAARGAYAVEPAAAEARALLRLGPTGVPGE</sequence>
<dbReference type="GO" id="GO:0006730">
    <property type="term" value="P:one-carbon metabolic process"/>
    <property type="evidence" value="ECO:0007669"/>
    <property type="project" value="UniProtKB-KW"/>
</dbReference>
<evidence type="ECO:0000256" key="6">
    <source>
        <dbReference type="ARBA" id="ARBA00022801"/>
    </source>
</evidence>
<keyword evidence="5" id="KW-0554">One-carbon metabolism</keyword>
<accession>A0A3A1TZS3</accession>
<gene>
    <name evidence="9" type="ORF">D1781_01375</name>
</gene>
<comment type="catalytic activity">
    <reaction evidence="1">
        <text>GTP + H2O = 7,8-dihydroneopterin 3'-triphosphate + formate + H(+)</text>
        <dbReference type="Rhea" id="RHEA:17473"/>
        <dbReference type="ChEBI" id="CHEBI:15377"/>
        <dbReference type="ChEBI" id="CHEBI:15378"/>
        <dbReference type="ChEBI" id="CHEBI:15740"/>
        <dbReference type="ChEBI" id="CHEBI:37565"/>
        <dbReference type="ChEBI" id="CHEBI:58462"/>
        <dbReference type="EC" id="3.5.4.16"/>
    </reaction>
</comment>
<evidence type="ECO:0000256" key="3">
    <source>
        <dbReference type="ARBA" id="ARBA00012715"/>
    </source>
</evidence>
<evidence type="ECO:0000256" key="5">
    <source>
        <dbReference type="ARBA" id="ARBA00022563"/>
    </source>
</evidence>
<dbReference type="GO" id="GO:0046654">
    <property type="term" value="P:tetrahydrofolate biosynthetic process"/>
    <property type="evidence" value="ECO:0007669"/>
    <property type="project" value="InterPro"/>
</dbReference>
<evidence type="ECO:0000259" key="8">
    <source>
        <dbReference type="Pfam" id="PF01227"/>
    </source>
</evidence>
<dbReference type="Pfam" id="PF01227">
    <property type="entry name" value="GTP_cyclohydroI"/>
    <property type="match status" value="1"/>
</dbReference>
<dbReference type="Gene3D" id="1.10.286.10">
    <property type="match status" value="1"/>
</dbReference>
<dbReference type="InterPro" id="IPR018234">
    <property type="entry name" value="GTP_CycHdrlase_I_CS"/>
</dbReference>
<organism evidence="9 10">
    <name type="scientific">Amnibacterium setariae</name>
    <dbReference type="NCBI Taxonomy" id="2306585"/>
    <lineage>
        <taxon>Bacteria</taxon>
        <taxon>Bacillati</taxon>
        <taxon>Actinomycetota</taxon>
        <taxon>Actinomycetes</taxon>
        <taxon>Micrococcales</taxon>
        <taxon>Microbacteriaceae</taxon>
        <taxon>Amnibacterium</taxon>
    </lineage>
</organism>
<protein>
    <recommendedName>
        <fullName evidence="4">GTP cyclohydrolase 1</fullName>
        <ecNumber evidence="3">3.5.4.16</ecNumber>
    </recommendedName>
    <alternativeName>
        <fullName evidence="7">GTP cyclohydrolase I</fullName>
    </alternativeName>
</protein>
<dbReference type="GO" id="GO:0008270">
    <property type="term" value="F:zinc ion binding"/>
    <property type="evidence" value="ECO:0007669"/>
    <property type="project" value="TreeGrafter"/>
</dbReference>
<dbReference type="GO" id="GO:0005525">
    <property type="term" value="F:GTP binding"/>
    <property type="evidence" value="ECO:0007669"/>
    <property type="project" value="TreeGrafter"/>
</dbReference>
<evidence type="ECO:0000256" key="7">
    <source>
        <dbReference type="ARBA" id="ARBA00030854"/>
    </source>
</evidence>
<reference evidence="10" key="1">
    <citation type="submission" date="2018-09" db="EMBL/GenBank/DDBJ databases">
        <authorList>
            <person name="Kim I."/>
        </authorList>
    </citation>
    <scope>NUCLEOTIDE SEQUENCE [LARGE SCALE GENOMIC DNA]</scope>
    <source>
        <strain evidence="10">DD4a</strain>
    </source>
</reference>
<comment type="pathway">
    <text evidence="2">Cofactor biosynthesis; 7,8-dihydroneopterin triphosphate biosynthesis; 7,8-dihydroneopterin triphosphate from GTP: step 1/1.</text>
</comment>
<dbReference type="Proteomes" id="UP000265742">
    <property type="component" value="Unassembled WGS sequence"/>
</dbReference>
<dbReference type="EC" id="3.5.4.16" evidence="3"/>
<dbReference type="GO" id="GO:0005737">
    <property type="term" value="C:cytoplasm"/>
    <property type="evidence" value="ECO:0007669"/>
    <property type="project" value="TreeGrafter"/>
</dbReference>
<evidence type="ECO:0000256" key="1">
    <source>
        <dbReference type="ARBA" id="ARBA00001052"/>
    </source>
</evidence>
<keyword evidence="10" id="KW-1185">Reference proteome</keyword>
<dbReference type="GO" id="GO:0003934">
    <property type="term" value="F:GTP cyclohydrolase I activity"/>
    <property type="evidence" value="ECO:0007669"/>
    <property type="project" value="UniProtKB-EC"/>
</dbReference>
<dbReference type="OrthoDB" id="9801207at2"/>
<dbReference type="InterPro" id="IPR043134">
    <property type="entry name" value="GTP-CH-I_N"/>
</dbReference>
<dbReference type="PROSITE" id="PS00860">
    <property type="entry name" value="GTP_CYCLOHYDROL_1_2"/>
    <property type="match status" value="1"/>
</dbReference>
<dbReference type="PANTHER" id="PTHR11109:SF7">
    <property type="entry name" value="GTP CYCLOHYDROLASE 1"/>
    <property type="match status" value="1"/>
</dbReference>
<evidence type="ECO:0000256" key="2">
    <source>
        <dbReference type="ARBA" id="ARBA00005080"/>
    </source>
</evidence>
<evidence type="ECO:0000256" key="4">
    <source>
        <dbReference type="ARBA" id="ARBA00017272"/>
    </source>
</evidence>
<keyword evidence="6 9" id="KW-0378">Hydrolase</keyword>
<dbReference type="PANTHER" id="PTHR11109">
    <property type="entry name" value="GTP CYCLOHYDROLASE I"/>
    <property type="match status" value="1"/>
</dbReference>
<dbReference type="InterPro" id="IPR001474">
    <property type="entry name" value="GTP_CycHdrlase_I"/>
</dbReference>
<dbReference type="Gene3D" id="3.30.1130.10">
    <property type="match status" value="1"/>
</dbReference>
<comment type="caution">
    <text evidence="9">The sequence shown here is derived from an EMBL/GenBank/DDBJ whole genome shotgun (WGS) entry which is preliminary data.</text>
</comment>
<proteinExistence type="predicted"/>
<evidence type="ECO:0000313" key="10">
    <source>
        <dbReference type="Proteomes" id="UP000265742"/>
    </source>
</evidence>
<dbReference type="RefSeq" id="WP_119480498.1">
    <property type="nucleotide sequence ID" value="NZ_QXTG01000001.1"/>
</dbReference>
<evidence type="ECO:0000313" key="9">
    <source>
        <dbReference type="EMBL" id="RIX30134.1"/>
    </source>
</evidence>
<feature type="domain" description="GTP cyclohydrolase I" evidence="8">
    <location>
        <begin position="9"/>
        <end position="179"/>
    </location>
</feature>
<name>A0A3A1TZS3_9MICO</name>
<dbReference type="SUPFAM" id="SSF55620">
    <property type="entry name" value="Tetrahydrobiopterin biosynthesis enzymes-like"/>
    <property type="match status" value="1"/>
</dbReference>
<dbReference type="UniPathway" id="UPA00848">
    <property type="reaction ID" value="UER00151"/>
</dbReference>
<dbReference type="InterPro" id="IPR043133">
    <property type="entry name" value="GTP-CH-I_C/QueF"/>
</dbReference>
<dbReference type="EMBL" id="QXTG01000001">
    <property type="protein sequence ID" value="RIX30134.1"/>
    <property type="molecule type" value="Genomic_DNA"/>
</dbReference>
<dbReference type="InterPro" id="IPR020602">
    <property type="entry name" value="GTP_CycHdrlase_I_dom"/>
</dbReference>
<dbReference type="AlphaFoldDB" id="A0A3A1TZS3"/>